<dbReference type="Gene3D" id="3.30.9.10">
    <property type="entry name" value="D-Amino Acid Oxidase, subunit A, domain 2"/>
    <property type="match status" value="1"/>
</dbReference>
<dbReference type="SUPFAM" id="SSF51971">
    <property type="entry name" value="Nucleotide-binding domain"/>
    <property type="match status" value="1"/>
</dbReference>
<evidence type="ECO:0000259" key="5">
    <source>
        <dbReference type="Pfam" id="PF01266"/>
    </source>
</evidence>
<feature type="non-terminal residue" evidence="6">
    <location>
        <position position="182"/>
    </location>
</feature>
<comment type="caution">
    <text evidence="6">The sequence shown here is derived from an EMBL/GenBank/DDBJ whole genome shotgun (WGS) entry which is preliminary data.</text>
</comment>
<organism evidence="6 7">
    <name type="scientific">Chlamydomonas incerta</name>
    <dbReference type="NCBI Taxonomy" id="51695"/>
    <lineage>
        <taxon>Eukaryota</taxon>
        <taxon>Viridiplantae</taxon>
        <taxon>Chlorophyta</taxon>
        <taxon>core chlorophytes</taxon>
        <taxon>Chlorophyceae</taxon>
        <taxon>CS clade</taxon>
        <taxon>Chlamydomonadales</taxon>
        <taxon>Chlamydomonadaceae</taxon>
        <taxon>Chlamydomonas</taxon>
    </lineage>
</organism>
<dbReference type="Pfam" id="PF01266">
    <property type="entry name" value="DAO"/>
    <property type="match status" value="1"/>
</dbReference>
<feature type="domain" description="FAD dependent oxidoreductase" evidence="5">
    <location>
        <begin position="67"/>
        <end position="113"/>
    </location>
</feature>
<proteinExistence type="predicted"/>
<evidence type="ECO:0000313" key="6">
    <source>
        <dbReference type="EMBL" id="KAG2422315.1"/>
    </source>
</evidence>
<evidence type="ECO:0000256" key="2">
    <source>
        <dbReference type="ARBA" id="ARBA00039785"/>
    </source>
</evidence>
<dbReference type="OrthoDB" id="498204at2759"/>
<evidence type="ECO:0000256" key="3">
    <source>
        <dbReference type="ARBA" id="ARBA00046185"/>
    </source>
</evidence>
<dbReference type="InterPro" id="IPR036188">
    <property type="entry name" value="FAD/NAD-bd_sf"/>
</dbReference>
<dbReference type="GO" id="GO:0005737">
    <property type="term" value="C:cytoplasm"/>
    <property type="evidence" value="ECO:0007669"/>
    <property type="project" value="TreeGrafter"/>
</dbReference>
<dbReference type="PANTHER" id="PTHR13847">
    <property type="entry name" value="SARCOSINE DEHYDROGENASE-RELATED"/>
    <property type="match status" value="1"/>
</dbReference>
<dbReference type="GO" id="GO:0016491">
    <property type="term" value="F:oxidoreductase activity"/>
    <property type="evidence" value="ECO:0007669"/>
    <property type="project" value="UniProtKB-KW"/>
</dbReference>
<gene>
    <name evidence="6" type="ORF">HXX76_016140</name>
</gene>
<evidence type="ECO:0000256" key="4">
    <source>
        <dbReference type="SAM" id="MobiDB-lite"/>
    </source>
</evidence>
<keyword evidence="1" id="KW-0560">Oxidoreductase</keyword>
<dbReference type="PANTHER" id="PTHR13847:SF287">
    <property type="entry name" value="FAD-DEPENDENT OXIDOREDUCTASE DOMAIN-CONTAINING PROTEIN 1"/>
    <property type="match status" value="1"/>
</dbReference>
<keyword evidence="7" id="KW-1185">Reference proteome</keyword>
<dbReference type="Gene3D" id="3.50.50.60">
    <property type="entry name" value="FAD/NAD(P)-binding domain"/>
    <property type="match status" value="1"/>
</dbReference>
<comment type="function">
    <text evidence="3">Required for the assembly of the mitochondrial membrane respiratory chain NADH dehydrogenase (Complex I). Involved in mid-late stages of complex I assembly.</text>
</comment>
<dbReference type="InterPro" id="IPR006076">
    <property type="entry name" value="FAD-dep_OxRdtase"/>
</dbReference>
<protein>
    <recommendedName>
        <fullName evidence="2">FAD-dependent oxidoreductase domain-containing protein 1</fullName>
    </recommendedName>
</protein>
<feature type="region of interest" description="Disordered" evidence="4">
    <location>
        <begin position="127"/>
        <end position="157"/>
    </location>
</feature>
<feature type="compositionally biased region" description="Low complexity" evidence="4">
    <location>
        <begin position="127"/>
        <end position="151"/>
    </location>
</feature>
<dbReference type="Proteomes" id="UP000650467">
    <property type="component" value="Unassembled WGS sequence"/>
</dbReference>
<evidence type="ECO:0000313" key="7">
    <source>
        <dbReference type="Proteomes" id="UP000650467"/>
    </source>
</evidence>
<evidence type="ECO:0000256" key="1">
    <source>
        <dbReference type="ARBA" id="ARBA00023002"/>
    </source>
</evidence>
<dbReference type="EMBL" id="JAEHOC010000116">
    <property type="protein sequence ID" value="KAG2422315.1"/>
    <property type="molecule type" value="Genomic_DNA"/>
</dbReference>
<sequence length="182" mass="17496">SSREFSGWETDPSPAVVSAIMQRAALFLPGLQPAAAQAAAAAAAAAIDSSSSSGSSSSSAGVPGMTVRVGLRPYAVGGLPMVGPVAGAPGLFVAAGHECSGLCMGPATGQLLSRHVRKHVGAAAAAAAPASSSSSSASSTSSAAAAGGTAAKKADSLDTRSFEDLLPDVRRKAAFGSAAGKK</sequence>
<name>A0A835SL04_CHLIN</name>
<accession>A0A835SL04</accession>
<reference evidence="6" key="1">
    <citation type="journal article" date="2020" name="bioRxiv">
        <title>Comparative genomics of Chlamydomonas.</title>
        <authorList>
            <person name="Craig R.J."/>
            <person name="Hasan A.R."/>
            <person name="Ness R.W."/>
            <person name="Keightley P.D."/>
        </authorList>
    </citation>
    <scope>NUCLEOTIDE SEQUENCE</scope>
    <source>
        <strain evidence="6">SAG 7.73</strain>
    </source>
</reference>
<dbReference type="AlphaFoldDB" id="A0A835SL04"/>